<evidence type="ECO:0000256" key="6">
    <source>
        <dbReference type="ARBA" id="ARBA00022516"/>
    </source>
</evidence>
<name>A0A917AJG2_9BACI</name>
<keyword evidence="6" id="KW-0444">Lipid biosynthesis</keyword>
<evidence type="ECO:0000313" key="17">
    <source>
        <dbReference type="EMBL" id="GGE57662.1"/>
    </source>
</evidence>
<feature type="transmembrane region" description="Helical" evidence="16">
    <location>
        <begin position="178"/>
        <end position="197"/>
    </location>
</feature>
<evidence type="ECO:0000313" key="18">
    <source>
        <dbReference type="Proteomes" id="UP000605259"/>
    </source>
</evidence>
<proteinExistence type="inferred from homology"/>
<dbReference type="InterPro" id="IPR048254">
    <property type="entry name" value="CDP_ALCOHOL_P_TRANSF_CS"/>
</dbReference>
<dbReference type="Proteomes" id="UP000605259">
    <property type="component" value="Unassembled WGS sequence"/>
</dbReference>
<dbReference type="Pfam" id="PF01066">
    <property type="entry name" value="CDP-OH_P_transf"/>
    <property type="match status" value="1"/>
</dbReference>
<dbReference type="InterPro" id="IPR050324">
    <property type="entry name" value="CDP-alcohol_PTase-I"/>
</dbReference>
<keyword evidence="12" id="KW-0594">Phospholipid biosynthesis</keyword>
<evidence type="ECO:0000256" key="7">
    <source>
        <dbReference type="ARBA" id="ARBA00022679"/>
    </source>
</evidence>
<protein>
    <recommendedName>
        <fullName evidence="5">CDP-diacylglycerol--serine O-phosphatidyltransferase</fullName>
        <ecNumber evidence="4">2.7.8.8</ecNumber>
    </recommendedName>
    <alternativeName>
        <fullName evidence="14">Phosphatidylserine synthase</fullName>
    </alternativeName>
</protein>
<organism evidence="17 18">
    <name type="scientific">Priestia taiwanensis</name>
    <dbReference type="NCBI Taxonomy" id="1347902"/>
    <lineage>
        <taxon>Bacteria</taxon>
        <taxon>Bacillati</taxon>
        <taxon>Bacillota</taxon>
        <taxon>Bacilli</taxon>
        <taxon>Bacillales</taxon>
        <taxon>Bacillaceae</taxon>
        <taxon>Priestia</taxon>
    </lineage>
</organism>
<dbReference type="RefSeq" id="WP_188386873.1">
    <property type="nucleotide sequence ID" value="NZ_BMFK01000001.1"/>
</dbReference>
<dbReference type="EMBL" id="BMFK01000001">
    <property type="protein sequence ID" value="GGE57662.1"/>
    <property type="molecule type" value="Genomic_DNA"/>
</dbReference>
<evidence type="ECO:0000256" key="11">
    <source>
        <dbReference type="ARBA" id="ARBA00023136"/>
    </source>
</evidence>
<reference evidence="17" key="2">
    <citation type="submission" date="2020-09" db="EMBL/GenBank/DDBJ databases">
        <authorList>
            <person name="Sun Q."/>
            <person name="Zhou Y."/>
        </authorList>
    </citation>
    <scope>NUCLEOTIDE SEQUENCE</scope>
    <source>
        <strain evidence="17">CGMCC 1.12698</strain>
    </source>
</reference>
<accession>A0A917AJG2</accession>
<keyword evidence="11 16" id="KW-0472">Membrane</keyword>
<dbReference type="PANTHER" id="PTHR14269:SF61">
    <property type="entry name" value="CDP-DIACYLGLYCEROL--SERINE O-PHOSPHATIDYLTRANSFERASE"/>
    <property type="match status" value="1"/>
</dbReference>
<evidence type="ECO:0000256" key="12">
    <source>
        <dbReference type="ARBA" id="ARBA00023209"/>
    </source>
</evidence>
<dbReference type="InterPro" id="IPR043130">
    <property type="entry name" value="CDP-OH_PTrfase_TM_dom"/>
</dbReference>
<keyword evidence="13" id="KW-1208">Phospholipid metabolism</keyword>
<comment type="similarity">
    <text evidence="3 15">Belongs to the CDP-alcohol phosphatidyltransferase class-I family.</text>
</comment>
<feature type="transmembrane region" description="Helical" evidence="16">
    <location>
        <begin position="121"/>
        <end position="142"/>
    </location>
</feature>
<feature type="transmembrane region" description="Helical" evidence="16">
    <location>
        <begin position="203"/>
        <end position="222"/>
    </location>
</feature>
<evidence type="ECO:0000256" key="4">
    <source>
        <dbReference type="ARBA" id="ARBA00013174"/>
    </source>
</evidence>
<dbReference type="EC" id="2.7.8.8" evidence="4"/>
<evidence type="ECO:0000256" key="13">
    <source>
        <dbReference type="ARBA" id="ARBA00023264"/>
    </source>
</evidence>
<evidence type="ECO:0000256" key="8">
    <source>
        <dbReference type="ARBA" id="ARBA00022692"/>
    </source>
</evidence>
<keyword evidence="8 16" id="KW-0812">Transmembrane</keyword>
<evidence type="ECO:0000256" key="9">
    <source>
        <dbReference type="ARBA" id="ARBA00022989"/>
    </source>
</evidence>
<feature type="transmembrane region" description="Helical" evidence="16">
    <location>
        <begin position="148"/>
        <end position="166"/>
    </location>
</feature>
<dbReference type="Gene3D" id="1.20.120.1760">
    <property type="match status" value="1"/>
</dbReference>
<dbReference type="PANTHER" id="PTHR14269">
    <property type="entry name" value="CDP-DIACYLGLYCEROL--GLYCEROL-3-PHOSPHATE 3-PHOSPHATIDYLTRANSFERASE-RELATED"/>
    <property type="match status" value="1"/>
</dbReference>
<comment type="caution">
    <text evidence="17">The sequence shown here is derived from an EMBL/GenBank/DDBJ whole genome shotgun (WGS) entry which is preliminary data.</text>
</comment>
<evidence type="ECO:0000256" key="16">
    <source>
        <dbReference type="SAM" id="Phobius"/>
    </source>
</evidence>
<dbReference type="AlphaFoldDB" id="A0A917AJG2"/>
<dbReference type="GO" id="GO:0008654">
    <property type="term" value="P:phospholipid biosynthetic process"/>
    <property type="evidence" value="ECO:0007669"/>
    <property type="project" value="UniProtKB-KW"/>
</dbReference>
<keyword evidence="9 16" id="KW-1133">Transmembrane helix</keyword>
<dbReference type="PROSITE" id="PS00379">
    <property type="entry name" value="CDP_ALCOHOL_P_TRANSF"/>
    <property type="match status" value="1"/>
</dbReference>
<evidence type="ECO:0000256" key="1">
    <source>
        <dbReference type="ARBA" id="ARBA00000287"/>
    </source>
</evidence>
<dbReference type="GO" id="GO:0012505">
    <property type="term" value="C:endomembrane system"/>
    <property type="evidence" value="ECO:0007669"/>
    <property type="project" value="UniProtKB-SubCell"/>
</dbReference>
<dbReference type="GO" id="GO:0003882">
    <property type="term" value="F:CDP-diacylglycerol-serine O-phosphatidyltransferase activity"/>
    <property type="evidence" value="ECO:0007669"/>
    <property type="project" value="UniProtKB-EC"/>
</dbReference>
<evidence type="ECO:0000256" key="5">
    <source>
        <dbReference type="ARBA" id="ARBA00017171"/>
    </source>
</evidence>
<comment type="catalytic activity">
    <reaction evidence="1">
        <text>a CDP-1,2-diacyl-sn-glycerol + L-serine = a 1,2-diacyl-sn-glycero-3-phospho-L-serine + CMP + H(+)</text>
        <dbReference type="Rhea" id="RHEA:16913"/>
        <dbReference type="ChEBI" id="CHEBI:15378"/>
        <dbReference type="ChEBI" id="CHEBI:33384"/>
        <dbReference type="ChEBI" id="CHEBI:57262"/>
        <dbReference type="ChEBI" id="CHEBI:58332"/>
        <dbReference type="ChEBI" id="CHEBI:60377"/>
        <dbReference type="EC" id="2.7.8.8"/>
    </reaction>
</comment>
<evidence type="ECO:0000256" key="14">
    <source>
        <dbReference type="ARBA" id="ARBA00032361"/>
    </source>
</evidence>
<keyword evidence="7 15" id="KW-0808">Transferase</keyword>
<sequence length="245" mass="27295">MIRSMIPNLFTLGNLYCGFLSIGYVAAGETRNAAILILIGMMLDSLDGRVARMLNVQSPLGMQLDSLADVVTFGVAPSFLVYSTVFSGTGYTGLFIVGLFPLFGAYRLARFNITPASTSMKHFTGVPITAAGGIVALMTLFTHWIPNAVTMVVFFALCYLMVSTIKIPSGKDIPMPKYGTIVTIFLLSAIIVVWQTKKADWPFFLYIAIPLYVVYLLFQFVWKKRKYVDENGNPTKKRFKLHRKQ</sequence>
<evidence type="ECO:0000256" key="10">
    <source>
        <dbReference type="ARBA" id="ARBA00023098"/>
    </source>
</evidence>
<dbReference type="InterPro" id="IPR004533">
    <property type="entry name" value="CDP-diaglyc--ser_O-PTrfase"/>
</dbReference>
<gene>
    <name evidence="17" type="ORF">GCM10007140_05070</name>
</gene>
<comment type="subcellular location">
    <subcellularLocation>
        <location evidence="2">Endomembrane system</location>
        <topology evidence="2">Multi-pass membrane protein</topology>
    </subcellularLocation>
</comment>
<dbReference type="NCBIfam" id="TIGR00473">
    <property type="entry name" value="pssA"/>
    <property type="match status" value="1"/>
</dbReference>
<evidence type="ECO:0000256" key="2">
    <source>
        <dbReference type="ARBA" id="ARBA00004127"/>
    </source>
</evidence>
<feature type="transmembrane region" description="Helical" evidence="16">
    <location>
        <begin position="9"/>
        <end position="27"/>
    </location>
</feature>
<reference evidence="17" key="1">
    <citation type="journal article" date="2014" name="Int. J. Syst. Evol. Microbiol.">
        <title>Complete genome sequence of Corynebacterium casei LMG S-19264T (=DSM 44701T), isolated from a smear-ripened cheese.</title>
        <authorList>
            <consortium name="US DOE Joint Genome Institute (JGI-PGF)"/>
            <person name="Walter F."/>
            <person name="Albersmeier A."/>
            <person name="Kalinowski J."/>
            <person name="Ruckert C."/>
        </authorList>
    </citation>
    <scope>NUCLEOTIDE SEQUENCE</scope>
    <source>
        <strain evidence="17">CGMCC 1.12698</strain>
    </source>
</reference>
<dbReference type="GO" id="GO:0016020">
    <property type="term" value="C:membrane"/>
    <property type="evidence" value="ECO:0007669"/>
    <property type="project" value="InterPro"/>
</dbReference>
<keyword evidence="18" id="KW-1185">Reference proteome</keyword>
<evidence type="ECO:0000256" key="15">
    <source>
        <dbReference type="RuleBase" id="RU003750"/>
    </source>
</evidence>
<dbReference type="InterPro" id="IPR000462">
    <property type="entry name" value="CDP-OH_P_trans"/>
</dbReference>
<evidence type="ECO:0000256" key="3">
    <source>
        <dbReference type="ARBA" id="ARBA00010441"/>
    </source>
</evidence>
<keyword evidence="10" id="KW-0443">Lipid metabolism</keyword>